<accession>A0A8J7J6V9</accession>
<evidence type="ECO:0000313" key="9">
    <source>
        <dbReference type="EMBL" id="MBJ6369599.1"/>
    </source>
</evidence>
<keyword evidence="5" id="KW-0998">Cell outer membrane</keyword>
<dbReference type="Pfam" id="PF14322">
    <property type="entry name" value="SusD-like_3"/>
    <property type="match status" value="1"/>
</dbReference>
<keyword evidence="10" id="KW-1185">Reference proteome</keyword>
<feature type="chain" id="PRO_5035267698" evidence="6">
    <location>
        <begin position="26"/>
        <end position="556"/>
    </location>
</feature>
<dbReference type="InterPro" id="IPR012944">
    <property type="entry name" value="SusD_RagB_dom"/>
</dbReference>
<comment type="subcellular location">
    <subcellularLocation>
        <location evidence="1">Cell outer membrane</location>
    </subcellularLocation>
</comment>
<keyword evidence="3 6" id="KW-0732">Signal</keyword>
<dbReference type="InterPro" id="IPR011990">
    <property type="entry name" value="TPR-like_helical_dom_sf"/>
</dbReference>
<comment type="similarity">
    <text evidence="2">Belongs to the SusD family.</text>
</comment>
<dbReference type="Pfam" id="PF07980">
    <property type="entry name" value="SusD_RagB"/>
    <property type="match status" value="1"/>
</dbReference>
<protein>
    <submittedName>
        <fullName evidence="9">RagB/SusD family nutrient uptake outer membrane protein</fullName>
    </submittedName>
</protein>
<feature type="domain" description="SusD-like N-terminal" evidence="8">
    <location>
        <begin position="102"/>
        <end position="216"/>
    </location>
</feature>
<dbReference type="Gene3D" id="1.25.40.390">
    <property type="match status" value="1"/>
</dbReference>
<evidence type="ECO:0000256" key="5">
    <source>
        <dbReference type="ARBA" id="ARBA00023237"/>
    </source>
</evidence>
<dbReference type="EMBL" id="JAELVQ010000031">
    <property type="protein sequence ID" value="MBJ6369599.1"/>
    <property type="molecule type" value="Genomic_DNA"/>
</dbReference>
<gene>
    <name evidence="9" type="ORF">JF259_16045</name>
</gene>
<dbReference type="RefSeq" id="WP_199116725.1">
    <property type="nucleotide sequence ID" value="NZ_JAELVQ010000031.1"/>
</dbReference>
<organism evidence="9 10">
    <name type="scientific">Snuella sedimenti</name>
    <dbReference type="NCBI Taxonomy" id="2798802"/>
    <lineage>
        <taxon>Bacteria</taxon>
        <taxon>Pseudomonadati</taxon>
        <taxon>Bacteroidota</taxon>
        <taxon>Flavobacteriia</taxon>
        <taxon>Flavobacteriales</taxon>
        <taxon>Flavobacteriaceae</taxon>
        <taxon>Snuella</taxon>
    </lineage>
</organism>
<dbReference type="SUPFAM" id="SSF48452">
    <property type="entry name" value="TPR-like"/>
    <property type="match status" value="1"/>
</dbReference>
<sequence length="556" mass="63800">MKTFKKNLFAWFVCALVVLSNFSCSDDALDKKPLDAFSEADIWADAQLAEGFILTLYNNALSRWIRQETDDWTDNIVPNDDNGGSRHVQQGNVNINEDYGWNRFGVIRAANLAIARISASNSIDENTRKKLVAEAKALRAMTYFWQARRFGGLIIVDKVLTPDDDLELPRSSERETYNFIIQDLEEAVLDLPVDVTTGREGRLNKGAAYAFLTMVALQIGDYDKVISAANEVETLGYSLDPVYKNMFNSYAGTKSSPENILVYSRGEDFNNYINTRMFRNLVNVSNGRKLHATAVPQFNDDDLFEAWPLRWPSQELVDAYLVKDGTERKGLDNQGMPSKDFYANRDDRFEQSIVRDSAQYRNSIFTFRRGGNSHWTSNPQGSWGMSKTGYMFRKWMYEEDFIFWNLPVNWAEPILRLGEVYLNKAEAYARKSDLPNAVKYLNMTRETHGGLPPLSSGVSETEFWKYYDIERRVELVMEDDYYWSLIRWARAENRTTIPQLSGKLHGLDMELDGLINVIESPWSVELNFKPQRLLFPVPDSQIRTNSKLAGAQNPGW</sequence>
<evidence type="ECO:0000313" key="10">
    <source>
        <dbReference type="Proteomes" id="UP000610931"/>
    </source>
</evidence>
<dbReference type="Proteomes" id="UP000610931">
    <property type="component" value="Unassembled WGS sequence"/>
</dbReference>
<evidence type="ECO:0000259" key="8">
    <source>
        <dbReference type="Pfam" id="PF14322"/>
    </source>
</evidence>
<dbReference type="InterPro" id="IPR033985">
    <property type="entry name" value="SusD-like_N"/>
</dbReference>
<comment type="caution">
    <text evidence="9">The sequence shown here is derived from an EMBL/GenBank/DDBJ whole genome shotgun (WGS) entry which is preliminary data.</text>
</comment>
<evidence type="ECO:0000256" key="2">
    <source>
        <dbReference type="ARBA" id="ARBA00006275"/>
    </source>
</evidence>
<proteinExistence type="inferred from homology"/>
<evidence type="ECO:0000256" key="4">
    <source>
        <dbReference type="ARBA" id="ARBA00023136"/>
    </source>
</evidence>
<dbReference type="AlphaFoldDB" id="A0A8J7J6V9"/>
<feature type="domain" description="RagB/SusD" evidence="7">
    <location>
        <begin position="286"/>
        <end position="556"/>
    </location>
</feature>
<evidence type="ECO:0000256" key="1">
    <source>
        <dbReference type="ARBA" id="ARBA00004442"/>
    </source>
</evidence>
<reference evidence="9" key="1">
    <citation type="submission" date="2020-12" db="EMBL/GenBank/DDBJ databases">
        <title>Snuella sp. nov., isolated from sediment in Incheon.</title>
        <authorList>
            <person name="Kim W."/>
        </authorList>
    </citation>
    <scope>NUCLEOTIDE SEQUENCE</scope>
    <source>
        <strain evidence="9">CAU 1569</strain>
    </source>
</reference>
<dbReference type="GO" id="GO:0009279">
    <property type="term" value="C:cell outer membrane"/>
    <property type="evidence" value="ECO:0007669"/>
    <property type="project" value="UniProtKB-SubCell"/>
</dbReference>
<keyword evidence="4" id="KW-0472">Membrane</keyword>
<name>A0A8J7J6V9_9FLAO</name>
<evidence type="ECO:0000259" key="7">
    <source>
        <dbReference type="Pfam" id="PF07980"/>
    </source>
</evidence>
<evidence type="ECO:0000256" key="6">
    <source>
        <dbReference type="SAM" id="SignalP"/>
    </source>
</evidence>
<evidence type="ECO:0000256" key="3">
    <source>
        <dbReference type="ARBA" id="ARBA00022729"/>
    </source>
</evidence>
<feature type="signal peptide" evidence="6">
    <location>
        <begin position="1"/>
        <end position="25"/>
    </location>
</feature>